<feature type="transmembrane region" description="Helical" evidence="1">
    <location>
        <begin position="393"/>
        <end position="426"/>
    </location>
</feature>
<evidence type="ECO:0000313" key="3">
    <source>
        <dbReference type="EMBL" id="MDT0446507.1"/>
    </source>
</evidence>
<dbReference type="EMBL" id="JAVREV010000020">
    <property type="protein sequence ID" value="MDT0446507.1"/>
    <property type="molecule type" value="Genomic_DNA"/>
</dbReference>
<dbReference type="InterPro" id="IPR002823">
    <property type="entry name" value="DUF112_TM"/>
</dbReference>
<dbReference type="Proteomes" id="UP001183615">
    <property type="component" value="Unassembled WGS sequence"/>
</dbReference>
<feature type="domain" description="DUF112" evidence="2">
    <location>
        <begin position="20"/>
        <end position="441"/>
    </location>
</feature>
<sequence length="503" mass="51528">MDTVSLLLDGFGAALTPLNLLLLVTGALLGTAVGVLPGLGSAMAVALLLPVTFGLDPTGAFIMFAGVYYGGLFGDSTTGILLNTPGNSSAIAATIEGHRMARAGRAPQALATAAIGAFTGGLIATTLMVFFAPRLADWASLFGPAEYFALAAFAFAATATVVADSVVKGGIALAIGLALALVGVDPTSGAARFTLDQAPLFDGIAIVVITVGLLALGEVLHVASRIHRDPQASRPALAGRPWLSRQDVRLAFPAWLRGTGFGVPFGVIPVGGSEVPTFLAYATEKRLDRRRKRPMFGRGAIQGVAGPEAAGNATAGSAMGALLALGLPTSATAAIMLAAFQQYGMQPGPLLFERNGDLVWALLASLFLGIGVLLLINLPFAPLWAKLLLIPRHYLYAGITVCCGLGVYATSASSFDLVLLLLIGLLGLMMRRYGLPLAPVLIAVILGPLAETELRRALAVGEGDVGVLFDSGIALGLYGLLVVGAVVAVAARLRRRRATAAAG</sequence>
<organism evidence="3 4">
    <name type="scientific">Streptomyces johnsoniae</name>
    <dbReference type="NCBI Taxonomy" id="3075532"/>
    <lineage>
        <taxon>Bacteria</taxon>
        <taxon>Bacillati</taxon>
        <taxon>Actinomycetota</taxon>
        <taxon>Actinomycetes</taxon>
        <taxon>Kitasatosporales</taxon>
        <taxon>Streptomycetaceae</taxon>
        <taxon>Streptomyces</taxon>
    </lineage>
</organism>
<feature type="transmembrane region" description="Helical" evidence="1">
    <location>
        <begin position="471"/>
        <end position="491"/>
    </location>
</feature>
<evidence type="ECO:0000256" key="1">
    <source>
        <dbReference type="SAM" id="Phobius"/>
    </source>
</evidence>
<feature type="transmembrane region" description="Helical" evidence="1">
    <location>
        <begin position="20"/>
        <end position="49"/>
    </location>
</feature>
<feature type="transmembrane region" description="Helical" evidence="1">
    <location>
        <begin position="109"/>
        <end position="132"/>
    </location>
</feature>
<protein>
    <submittedName>
        <fullName evidence="3">Tripartite tricarboxylate transporter permease</fullName>
    </submittedName>
</protein>
<keyword evidence="4" id="KW-1185">Reference proteome</keyword>
<feature type="transmembrane region" description="Helical" evidence="1">
    <location>
        <begin position="166"/>
        <end position="184"/>
    </location>
</feature>
<reference evidence="4" key="1">
    <citation type="submission" date="2023-07" db="EMBL/GenBank/DDBJ databases">
        <title>30 novel species of actinomycetes from the DSMZ collection.</title>
        <authorList>
            <person name="Nouioui I."/>
        </authorList>
    </citation>
    <scope>NUCLEOTIDE SEQUENCE [LARGE SCALE GENOMIC DNA]</scope>
    <source>
        <strain evidence="4">DSM 41886</strain>
    </source>
</reference>
<feature type="transmembrane region" description="Helical" evidence="1">
    <location>
        <begin position="321"/>
        <end position="340"/>
    </location>
</feature>
<evidence type="ECO:0000313" key="4">
    <source>
        <dbReference type="Proteomes" id="UP001183615"/>
    </source>
</evidence>
<dbReference type="PANTHER" id="PTHR35342">
    <property type="entry name" value="TRICARBOXYLIC TRANSPORT PROTEIN"/>
    <property type="match status" value="1"/>
</dbReference>
<gene>
    <name evidence="3" type="ORF">RM779_28500</name>
</gene>
<keyword evidence="1" id="KW-0472">Membrane</keyword>
<keyword evidence="1" id="KW-1133">Transmembrane helix</keyword>
<feature type="transmembrane region" description="Helical" evidence="1">
    <location>
        <begin position="360"/>
        <end position="381"/>
    </location>
</feature>
<proteinExistence type="predicted"/>
<feature type="transmembrane region" description="Helical" evidence="1">
    <location>
        <begin position="204"/>
        <end position="224"/>
    </location>
</feature>
<accession>A0ABU2SC02</accession>
<feature type="transmembrane region" description="Helical" evidence="1">
    <location>
        <begin position="138"/>
        <end position="159"/>
    </location>
</feature>
<dbReference type="Pfam" id="PF01970">
    <property type="entry name" value="TctA"/>
    <property type="match status" value="1"/>
</dbReference>
<dbReference type="RefSeq" id="WP_311620660.1">
    <property type="nucleotide sequence ID" value="NZ_JAVREV010000020.1"/>
</dbReference>
<evidence type="ECO:0000259" key="2">
    <source>
        <dbReference type="Pfam" id="PF01970"/>
    </source>
</evidence>
<keyword evidence="1" id="KW-0812">Transmembrane</keyword>
<comment type="caution">
    <text evidence="3">The sequence shown here is derived from an EMBL/GenBank/DDBJ whole genome shotgun (WGS) entry which is preliminary data.</text>
</comment>
<name>A0ABU2SC02_9ACTN</name>
<dbReference type="PANTHER" id="PTHR35342:SF5">
    <property type="entry name" value="TRICARBOXYLIC TRANSPORT PROTEIN"/>
    <property type="match status" value="1"/>
</dbReference>